<organism evidence="2">
    <name type="scientific">Escherichia coli</name>
    <dbReference type="NCBI Taxonomy" id="562"/>
    <lineage>
        <taxon>Bacteria</taxon>
        <taxon>Pseudomonadati</taxon>
        <taxon>Pseudomonadota</taxon>
        <taxon>Gammaproteobacteria</taxon>
        <taxon>Enterobacterales</taxon>
        <taxon>Enterobacteriaceae</taxon>
        <taxon>Escherichia</taxon>
    </lineage>
</organism>
<proteinExistence type="predicted"/>
<dbReference type="AlphaFoldDB" id="Q53007"/>
<reference evidence="2" key="1">
    <citation type="thesis" date="1990" institute="Unknown Institution">
        <authorList>
            <person name="Gerlitz M."/>
        </authorList>
    </citation>
    <scope>NUCLEOTIDE SEQUENCE</scope>
    <source>
        <plasmid evidence="2">RP4</plasmid>
    </source>
</reference>
<evidence type="ECO:0000313" key="2">
    <source>
        <dbReference type="EMBL" id="AAA92776.1"/>
    </source>
</evidence>
<protein>
    <submittedName>
        <fullName evidence="2">Resolvase</fullName>
    </submittedName>
</protein>
<geneLocation type="plasmid" evidence="2">
    <name>RP4</name>
</geneLocation>
<accession>Q53007</accession>
<name>Q53007_ECOLX</name>
<feature type="compositionally biased region" description="Basic residues" evidence="1">
    <location>
        <begin position="79"/>
        <end position="92"/>
    </location>
</feature>
<evidence type="ECO:0000256" key="1">
    <source>
        <dbReference type="SAM" id="MobiDB-lite"/>
    </source>
</evidence>
<keyword evidence="2" id="KW-0614">Plasmid</keyword>
<feature type="region of interest" description="Disordered" evidence="1">
    <location>
        <begin position="79"/>
        <end position="104"/>
    </location>
</feature>
<sequence length="123" mass="13316">ADSDYNRAQGALGRMYVCNRLRHRCRLGGCGGPVGLHADDGGACRRRTPQGTRAMDADDVPGAAACRADVRAHRVQHLRRRASGRWQAHRFPQRPDHGRHGPGRQLGRCPGRGCACGGQPQAC</sequence>
<feature type="non-terminal residue" evidence="2">
    <location>
        <position position="1"/>
    </location>
</feature>
<dbReference type="EMBL" id="L04667">
    <property type="protein sequence ID" value="AAA92776.1"/>
    <property type="molecule type" value="Genomic_DNA"/>
</dbReference>
<feature type="non-terminal residue" evidence="2">
    <location>
        <position position="123"/>
    </location>
</feature>